<dbReference type="Proteomes" id="UP001597480">
    <property type="component" value="Unassembled WGS sequence"/>
</dbReference>
<evidence type="ECO:0008006" key="3">
    <source>
        <dbReference type="Google" id="ProtNLM"/>
    </source>
</evidence>
<evidence type="ECO:0000313" key="2">
    <source>
        <dbReference type="Proteomes" id="UP001597480"/>
    </source>
</evidence>
<comment type="caution">
    <text evidence="1">The sequence shown here is derived from an EMBL/GenBank/DDBJ whole genome shotgun (WGS) entry which is preliminary data.</text>
</comment>
<protein>
    <recommendedName>
        <fullName evidence="3">YD repeat-containing protein</fullName>
    </recommendedName>
</protein>
<evidence type="ECO:0000313" key="1">
    <source>
        <dbReference type="EMBL" id="MFD2601697.1"/>
    </source>
</evidence>
<accession>A0ABW5NTT7</accession>
<name>A0ABW5NTT7_9FLAO</name>
<dbReference type="EMBL" id="JBHUMD010000007">
    <property type="protein sequence ID" value="MFD2601697.1"/>
    <property type="molecule type" value="Genomic_DNA"/>
</dbReference>
<sequence length="231" mass="25665">MKKIFLLVAVVLLASCSGDDNNVVTKKLLSSFAITESGSTSTTEFAYDANWNITGITKDGVTEYSFAYNKGNLIIIYDGALDNPDTKQLYNILNQNNQPTDYIDSDGKSWFITYNSTTKKYTFEGSGIEVLLKSRDIASVNDADDVVLAKMEYDEEKPGCLYNVPTNNVYLLPLFTELYGYISAQAVKKITLNGTEYAVTNTYDEEGYVTKMVLTAEGGVTRTIDYNYAEL</sequence>
<proteinExistence type="predicted"/>
<dbReference type="RefSeq" id="WP_379820240.1">
    <property type="nucleotide sequence ID" value="NZ_JBHUMD010000007.1"/>
</dbReference>
<reference evidence="2" key="1">
    <citation type="journal article" date="2019" name="Int. J. Syst. Evol. Microbiol.">
        <title>The Global Catalogue of Microorganisms (GCM) 10K type strain sequencing project: providing services to taxonomists for standard genome sequencing and annotation.</title>
        <authorList>
            <consortium name="The Broad Institute Genomics Platform"/>
            <consortium name="The Broad Institute Genome Sequencing Center for Infectious Disease"/>
            <person name="Wu L."/>
            <person name="Ma J."/>
        </authorList>
    </citation>
    <scope>NUCLEOTIDE SEQUENCE [LARGE SCALE GENOMIC DNA]</scope>
    <source>
        <strain evidence="2">KCTC 42107</strain>
    </source>
</reference>
<keyword evidence="2" id="KW-1185">Reference proteome</keyword>
<organism evidence="1 2">
    <name type="scientific">Flavobacterium suzhouense</name>
    <dbReference type="NCBI Taxonomy" id="1529638"/>
    <lineage>
        <taxon>Bacteria</taxon>
        <taxon>Pseudomonadati</taxon>
        <taxon>Bacteroidota</taxon>
        <taxon>Flavobacteriia</taxon>
        <taxon>Flavobacteriales</taxon>
        <taxon>Flavobacteriaceae</taxon>
        <taxon>Flavobacterium</taxon>
    </lineage>
</organism>
<dbReference type="PROSITE" id="PS51257">
    <property type="entry name" value="PROKAR_LIPOPROTEIN"/>
    <property type="match status" value="1"/>
</dbReference>
<gene>
    <name evidence="1" type="ORF">ACFSR3_06480</name>
</gene>